<protein>
    <recommendedName>
        <fullName evidence="2">Endonuclease/exonuclease/phosphatase domain-containing protein</fullName>
    </recommendedName>
</protein>
<dbReference type="GO" id="GO:0000175">
    <property type="term" value="F:3'-5'-RNA exonuclease activity"/>
    <property type="evidence" value="ECO:0007669"/>
    <property type="project" value="TreeGrafter"/>
</dbReference>
<dbReference type="Pfam" id="PF03372">
    <property type="entry name" value="Exo_endo_phos"/>
    <property type="match status" value="1"/>
</dbReference>
<dbReference type="KEGG" id="brv:CFK39_01315"/>
<keyword evidence="4" id="KW-1185">Reference proteome</keyword>
<dbReference type="EMBL" id="CP022316">
    <property type="protein sequence ID" value="ASK64703.1"/>
    <property type="molecule type" value="Genomic_DNA"/>
</dbReference>
<accession>A0A220UAB5</accession>
<gene>
    <name evidence="3" type="ORF">CFK39_01315</name>
</gene>
<name>A0A220UAB5_9MICO</name>
<proteinExistence type="predicted"/>
<dbReference type="Gene3D" id="3.60.10.10">
    <property type="entry name" value="Endonuclease/exonuclease/phosphatase"/>
    <property type="match status" value="1"/>
</dbReference>
<dbReference type="OrthoDB" id="9793162at2"/>
<dbReference type="SUPFAM" id="SSF56219">
    <property type="entry name" value="DNase I-like"/>
    <property type="match status" value="1"/>
</dbReference>
<dbReference type="InterPro" id="IPR005135">
    <property type="entry name" value="Endo/exonuclease/phosphatase"/>
</dbReference>
<evidence type="ECO:0000313" key="4">
    <source>
        <dbReference type="Proteomes" id="UP000198398"/>
    </source>
</evidence>
<dbReference type="Proteomes" id="UP000198398">
    <property type="component" value="Chromosome"/>
</dbReference>
<dbReference type="PANTHER" id="PTHR12121:SF36">
    <property type="entry name" value="ENDONUCLEASE_EXONUCLEASE_PHOSPHATASE DOMAIN-CONTAINING PROTEIN"/>
    <property type="match status" value="1"/>
</dbReference>
<reference evidence="4" key="1">
    <citation type="submission" date="2017-07" db="EMBL/GenBank/DDBJ databases">
        <title>Brachybacterium sp. VR2415.</title>
        <authorList>
            <person name="Tak E.J."/>
            <person name="Bae J.-W."/>
        </authorList>
    </citation>
    <scope>NUCLEOTIDE SEQUENCE [LARGE SCALE GENOMIC DNA]</scope>
    <source>
        <strain evidence="4">VR2415</strain>
    </source>
</reference>
<dbReference type="PANTHER" id="PTHR12121">
    <property type="entry name" value="CARBON CATABOLITE REPRESSOR PROTEIN 4"/>
    <property type="match status" value="1"/>
</dbReference>
<dbReference type="AlphaFoldDB" id="A0A220UAB5"/>
<dbReference type="InterPro" id="IPR036691">
    <property type="entry name" value="Endo/exonu/phosph_ase_sf"/>
</dbReference>
<organism evidence="3 4">
    <name type="scientific">Brachybacterium avium</name>
    <dbReference type="NCBI Taxonomy" id="2017485"/>
    <lineage>
        <taxon>Bacteria</taxon>
        <taxon>Bacillati</taxon>
        <taxon>Actinomycetota</taxon>
        <taxon>Actinomycetes</taxon>
        <taxon>Micrococcales</taxon>
        <taxon>Dermabacteraceae</taxon>
        <taxon>Brachybacterium</taxon>
    </lineage>
</organism>
<evidence type="ECO:0000256" key="1">
    <source>
        <dbReference type="SAM" id="MobiDB-lite"/>
    </source>
</evidence>
<evidence type="ECO:0000313" key="3">
    <source>
        <dbReference type="EMBL" id="ASK64703.1"/>
    </source>
</evidence>
<evidence type="ECO:0000259" key="2">
    <source>
        <dbReference type="Pfam" id="PF03372"/>
    </source>
</evidence>
<dbReference type="InterPro" id="IPR050410">
    <property type="entry name" value="CCR4/nocturin_mRNA_transcr"/>
</dbReference>
<sequence length="298" mass="32811">MDGGGAMKPRPQRHLPSSLRDAEVTPPALTPTTPEQLHVMSTNIRCDRSVDGGTRPGDPDHWPERRPLLIELLARERPDLLGVQEALQGQLSALDEALPGHRRLGFGREGGSRGEHAVILYDPERFEVIAWDQFWLSDTPKVIGSVTWGHTVTRIVVRADLRDRITGRELTLLNTHLDHESETARQRAAQLLADLVANNSRPTILTGDFNAAARASRAYSSLVTDGPMLDSWDSAHERLTPAWGTFTDYLPPIADGERIDWILTTPDLTALQAAIVTAGTDVRAHSDHAAVQALLELH</sequence>
<feature type="region of interest" description="Disordered" evidence="1">
    <location>
        <begin position="1"/>
        <end position="36"/>
    </location>
</feature>
<feature type="domain" description="Endonuclease/exonuclease/phosphatase" evidence="2">
    <location>
        <begin position="40"/>
        <end position="280"/>
    </location>
</feature>
<dbReference type="CDD" id="cd09083">
    <property type="entry name" value="EEP-1"/>
    <property type="match status" value="1"/>
</dbReference>